<dbReference type="Proteomes" id="UP000727407">
    <property type="component" value="Unassembled WGS sequence"/>
</dbReference>
<reference evidence="1" key="1">
    <citation type="submission" date="2020-07" db="EMBL/GenBank/DDBJ databases">
        <title>Clarias magur genome sequencing, assembly and annotation.</title>
        <authorList>
            <person name="Kushwaha B."/>
            <person name="Kumar R."/>
            <person name="Das P."/>
            <person name="Joshi C.G."/>
            <person name="Kumar D."/>
            <person name="Nagpure N.S."/>
            <person name="Pandey M."/>
            <person name="Agarwal S."/>
            <person name="Srivastava S."/>
            <person name="Singh M."/>
            <person name="Sahoo L."/>
            <person name="Jayasankar P."/>
            <person name="Meher P.K."/>
            <person name="Koringa P.G."/>
            <person name="Iquebal M.A."/>
            <person name="Das S.P."/>
            <person name="Bit A."/>
            <person name="Patnaik S."/>
            <person name="Patel N."/>
            <person name="Shah T.M."/>
            <person name="Hinsu A."/>
            <person name="Jena J.K."/>
        </authorList>
    </citation>
    <scope>NUCLEOTIDE SEQUENCE</scope>
    <source>
        <strain evidence="1">CIFAMagur01</strain>
        <tissue evidence="1">Testis</tissue>
    </source>
</reference>
<dbReference type="EMBL" id="QNUK01000047">
    <property type="protein sequence ID" value="KAF5905244.1"/>
    <property type="molecule type" value="Genomic_DNA"/>
</dbReference>
<gene>
    <name evidence="1" type="primary">rnf112</name>
    <name evidence="1" type="ORF">DAT39_005034</name>
</gene>
<comment type="caution">
    <text evidence="1">The sequence shown here is derived from an EMBL/GenBank/DDBJ whole genome shotgun (WGS) entry which is preliminary data.</text>
</comment>
<accession>A0A8J4UMB6</accession>
<organism evidence="1 2">
    <name type="scientific">Clarias magur</name>
    <name type="common">Asian catfish</name>
    <name type="synonym">Macropteronotus magur</name>
    <dbReference type="NCBI Taxonomy" id="1594786"/>
    <lineage>
        <taxon>Eukaryota</taxon>
        <taxon>Metazoa</taxon>
        <taxon>Chordata</taxon>
        <taxon>Craniata</taxon>
        <taxon>Vertebrata</taxon>
        <taxon>Euteleostomi</taxon>
        <taxon>Actinopterygii</taxon>
        <taxon>Neopterygii</taxon>
        <taxon>Teleostei</taxon>
        <taxon>Ostariophysi</taxon>
        <taxon>Siluriformes</taxon>
        <taxon>Clariidae</taxon>
        <taxon>Clarias</taxon>
    </lineage>
</organism>
<evidence type="ECO:0000313" key="2">
    <source>
        <dbReference type="Proteomes" id="UP000727407"/>
    </source>
</evidence>
<name>A0A8J4UMB6_CLAMG</name>
<evidence type="ECO:0000313" key="1">
    <source>
        <dbReference type="EMBL" id="KAF5905244.1"/>
    </source>
</evidence>
<proteinExistence type="predicted"/>
<sequence length="74" mass="8388">MSVLAHRHSTKALRHHPHWPTEAWQGHFPDSISLDGAGKAEETRGLFNRCHQPTPIPSRATWTVLMGCFFRLGD</sequence>
<dbReference type="AlphaFoldDB" id="A0A8J4UMB6"/>
<protein>
    <submittedName>
        <fullName evidence="1">RING finger protein</fullName>
    </submittedName>
</protein>
<keyword evidence="2" id="KW-1185">Reference proteome</keyword>